<dbReference type="SUPFAM" id="SSF53254">
    <property type="entry name" value="Phosphoglycerate mutase-like"/>
    <property type="match status" value="1"/>
</dbReference>
<evidence type="ECO:0000313" key="4">
    <source>
        <dbReference type="Proteomes" id="UP001317532"/>
    </source>
</evidence>
<dbReference type="InterPro" id="IPR013078">
    <property type="entry name" value="His_Pase_superF_clade-1"/>
</dbReference>
<evidence type="ECO:0000313" key="3">
    <source>
        <dbReference type="EMBL" id="BDE08120.1"/>
    </source>
</evidence>
<proteinExistence type="predicted"/>
<name>A0AAN1XZA3_UNVUL</name>
<dbReference type="AlphaFoldDB" id="A0AAN1XZA3"/>
<dbReference type="KEGG" id="vab:WPS_33960"/>
<dbReference type="CDD" id="cd07067">
    <property type="entry name" value="HP_PGM_like"/>
    <property type="match status" value="1"/>
</dbReference>
<dbReference type="PROSITE" id="PS00175">
    <property type="entry name" value="PG_MUTASE"/>
    <property type="match status" value="1"/>
</dbReference>
<feature type="binding site" evidence="2">
    <location>
        <begin position="7"/>
        <end position="14"/>
    </location>
    <ligand>
        <name>substrate</name>
    </ligand>
</feature>
<dbReference type="RefSeq" id="WP_317995670.1">
    <property type="nucleotide sequence ID" value="NZ_AP025523.1"/>
</dbReference>
<dbReference type="InterPro" id="IPR029033">
    <property type="entry name" value="His_PPase_superfam"/>
</dbReference>
<dbReference type="SMART" id="SM00855">
    <property type="entry name" value="PGAM"/>
    <property type="match status" value="1"/>
</dbReference>
<dbReference type="Pfam" id="PF00300">
    <property type="entry name" value="His_Phos_1"/>
    <property type="match status" value="1"/>
</dbReference>
<dbReference type="EMBL" id="AP025523">
    <property type="protein sequence ID" value="BDE08120.1"/>
    <property type="molecule type" value="Genomic_DNA"/>
</dbReference>
<feature type="binding site" evidence="2">
    <location>
        <position position="57"/>
    </location>
    <ligand>
        <name>substrate</name>
    </ligand>
</feature>
<dbReference type="GO" id="GO:0016791">
    <property type="term" value="F:phosphatase activity"/>
    <property type="evidence" value="ECO:0007669"/>
    <property type="project" value="TreeGrafter"/>
</dbReference>
<sequence>MRVYVARHGETTWNLEGRYQGRRESALTSLGMRQAFALADAMDAAGVMRVIASPLLRCTATAKPSADRLNLRIELDDRLIEIAHGTWEGRLRDEIAANDGARYRAWRTDPANVVFDGGETPEQVMRRWRDFAQSLAPGVPTLVVTHDAVVRIALLVAEKRALSAFWDTSVENGAFATFEVEGDEWRIVEERSSGHLAGIRADVEGQAL</sequence>
<organism evidence="3 4">
    <name type="scientific">Vulcanimicrobium alpinum</name>
    <dbReference type="NCBI Taxonomy" id="3016050"/>
    <lineage>
        <taxon>Bacteria</taxon>
        <taxon>Bacillati</taxon>
        <taxon>Vulcanimicrobiota</taxon>
        <taxon>Vulcanimicrobiia</taxon>
        <taxon>Vulcanimicrobiales</taxon>
        <taxon>Vulcanimicrobiaceae</taxon>
        <taxon>Vulcanimicrobium</taxon>
    </lineage>
</organism>
<dbReference type="Proteomes" id="UP001317532">
    <property type="component" value="Chromosome"/>
</dbReference>
<gene>
    <name evidence="3" type="primary">pgmA</name>
    <name evidence="3" type="ORF">WPS_33960</name>
</gene>
<keyword evidence="4" id="KW-1185">Reference proteome</keyword>
<feature type="active site" description="Tele-phosphohistidine intermediate" evidence="1">
    <location>
        <position position="8"/>
    </location>
</feature>
<feature type="active site" description="Proton donor/acceptor" evidence="1">
    <location>
        <position position="81"/>
    </location>
</feature>
<dbReference type="PANTHER" id="PTHR48100">
    <property type="entry name" value="BROAD-SPECIFICITY PHOSPHATASE YOR283W-RELATED"/>
    <property type="match status" value="1"/>
</dbReference>
<evidence type="ECO:0000256" key="2">
    <source>
        <dbReference type="PIRSR" id="PIRSR613078-2"/>
    </source>
</evidence>
<dbReference type="Gene3D" id="3.40.50.1240">
    <property type="entry name" value="Phosphoglycerate mutase-like"/>
    <property type="match status" value="1"/>
</dbReference>
<reference evidence="3 4" key="1">
    <citation type="journal article" date="2022" name="ISME Commun">
        <title>Vulcanimicrobium alpinus gen. nov. sp. nov., the first cultivated representative of the candidate phylum 'Eremiobacterota', is a metabolically versatile aerobic anoxygenic phototroph.</title>
        <authorList>
            <person name="Yabe S."/>
            <person name="Muto K."/>
            <person name="Abe K."/>
            <person name="Yokota A."/>
            <person name="Staudigel H."/>
            <person name="Tebo B.M."/>
        </authorList>
    </citation>
    <scope>NUCLEOTIDE SEQUENCE [LARGE SCALE GENOMIC DNA]</scope>
    <source>
        <strain evidence="3 4">WC8-2</strain>
    </source>
</reference>
<protein>
    <submittedName>
        <fullName evidence="3">Phosphoglycerate mutase</fullName>
    </submittedName>
</protein>
<dbReference type="InterPro" id="IPR050275">
    <property type="entry name" value="PGM_Phosphatase"/>
</dbReference>
<accession>A0AAN1XZA3</accession>
<dbReference type="InterPro" id="IPR001345">
    <property type="entry name" value="PG/BPGM_mutase_AS"/>
</dbReference>
<evidence type="ECO:0000256" key="1">
    <source>
        <dbReference type="PIRSR" id="PIRSR613078-1"/>
    </source>
</evidence>